<dbReference type="OrthoDB" id="117270at2759"/>
<dbReference type="EMBL" id="BSXW01000696">
    <property type="protein sequence ID" value="GMF28147.1"/>
    <property type="molecule type" value="Genomic_DNA"/>
</dbReference>
<evidence type="ECO:0000313" key="2">
    <source>
        <dbReference type="EMBL" id="GMF28147.1"/>
    </source>
</evidence>
<reference evidence="2" key="1">
    <citation type="submission" date="2023-04" db="EMBL/GenBank/DDBJ databases">
        <title>Phytophthora lilii NBRC 32176.</title>
        <authorList>
            <person name="Ichikawa N."/>
            <person name="Sato H."/>
            <person name="Tonouchi N."/>
        </authorList>
    </citation>
    <scope>NUCLEOTIDE SEQUENCE</scope>
    <source>
        <strain evidence="2">NBRC 32176</strain>
    </source>
</reference>
<feature type="region of interest" description="Disordered" evidence="1">
    <location>
        <begin position="196"/>
        <end position="238"/>
    </location>
</feature>
<protein>
    <submittedName>
        <fullName evidence="2">Unnamed protein product</fullName>
    </submittedName>
</protein>
<proteinExistence type="predicted"/>
<name>A0A9W6UA51_9STRA</name>
<dbReference type="Proteomes" id="UP001165083">
    <property type="component" value="Unassembled WGS sequence"/>
</dbReference>
<accession>A0A9W6UA51</accession>
<evidence type="ECO:0000313" key="3">
    <source>
        <dbReference type="Proteomes" id="UP001165083"/>
    </source>
</evidence>
<gene>
    <name evidence="2" type="ORF">Plil01_001182500</name>
</gene>
<dbReference type="AlphaFoldDB" id="A0A9W6UA51"/>
<sequence>MSREEYEGMYSTLLYEMTICWDEETNDVVLAKMWLRDASSFSNLDFNRFSCSVFYFAEMVSYVLLHRFFFFNNVLTCLPQWVQEITQDAYDRILNIIRTILSGQEFSPMPPSVDSPDPAFKPTLESFDDAFDRERGMESLNLNIGKSIVFDTKKYFEHFGSPTATIQASNINQFHERSNRTPPRVPFSHRYAKPGKAGCSNPLLLRPTSSRQSRLSVHNSHSGSQDGLPGSPPASTSRTASTFLLAGTIALKHTSTT</sequence>
<feature type="compositionally biased region" description="Polar residues" evidence="1">
    <location>
        <begin position="207"/>
        <end position="225"/>
    </location>
</feature>
<keyword evidence="3" id="KW-1185">Reference proteome</keyword>
<comment type="caution">
    <text evidence="2">The sequence shown here is derived from an EMBL/GenBank/DDBJ whole genome shotgun (WGS) entry which is preliminary data.</text>
</comment>
<organism evidence="2 3">
    <name type="scientific">Phytophthora lilii</name>
    <dbReference type="NCBI Taxonomy" id="2077276"/>
    <lineage>
        <taxon>Eukaryota</taxon>
        <taxon>Sar</taxon>
        <taxon>Stramenopiles</taxon>
        <taxon>Oomycota</taxon>
        <taxon>Peronosporomycetes</taxon>
        <taxon>Peronosporales</taxon>
        <taxon>Peronosporaceae</taxon>
        <taxon>Phytophthora</taxon>
    </lineage>
</organism>
<evidence type="ECO:0000256" key="1">
    <source>
        <dbReference type="SAM" id="MobiDB-lite"/>
    </source>
</evidence>